<sequence length="234" mass="26300">MAQFSLGPGDEGEFEVFSIFFDSGRWTGHKGFRPAEHRNARITWHLHARVPPAPLNFYIHEALDPGLDVHTFDTRVLHTGMAHTWAVNYDQPVADVHAYVPLATENRIYELFLYRRELGHRSGDHYYVLSNGEANPCDAVIPPSGSYFPITYFNGCPMSRMEVVQALSWSPVWLWMDRIPDGIAPPEEAQTSDEIENQFAQSALADIVAFGTGSPILISHGGSDFDFDFDTEVV</sequence>
<comment type="caution">
    <text evidence="1">The sequence shown here is derived from an EMBL/GenBank/DDBJ whole genome shotgun (WGS) entry which is preliminary data.</text>
</comment>
<keyword evidence="2" id="KW-1185">Reference proteome</keyword>
<gene>
    <name evidence="1" type="ORF">SLS56_005233</name>
</gene>
<evidence type="ECO:0000313" key="1">
    <source>
        <dbReference type="EMBL" id="KAL1629837.1"/>
    </source>
</evidence>
<proteinExistence type="predicted"/>
<evidence type="ECO:0000313" key="2">
    <source>
        <dbReference type="Proteomes" id="UP001521116"/>
    </source>
</evidence>
<dbReference type="Proteomes" id="UP001521116">
    <property type="component" value="Unassembled WGS sequence"/>
</dbReference>
<protein>
    <submittedName>
        <fullName evidence="1">Uncharacterized protein</fullName>
    </submittedName>
</protein>
<accession>A0ABR3SU93</accession>
<reference evidence="1 2" key="1">
    <citation type="submission" date="2024-02" db="EMBL/GenBank/DDBJ databases">
        <title>De novo assembly and annotation of 12 fungi associated with fruit tree decline syndrome in Ontario, Canada.</title>
        <authorList>
            <person name="Sulman M."/>
            <person name="Ellouze W."/>
            <person name="Ilyukhin E."/>
        </authorList>
    </citation>
    <scope>NUCLEOTIDE SEQUENCE [LARGE SCALE GENOMIC DNA]</scope>
    <source>
        <strain evidence="1 2">M1-105</strain>
    </source>
</reference>
<name>A0ABR3SU93_9PEZI</name>
<dbReference type="EMBL" id="JAJVDC020000051">
    <property type="protein sequence ID" value="KAL1629837.1"/>
    <property type="molecule type" value="Genomic_DNA"/>
</dbReference>
<organism evidence="1 2">
    <name type="scientific">Neofusicoccum ribis</name>
    <dbReference type="NCBI Taxonomy" id="45134"/>
    <lineage>
        <taxon>Eukaryota</taxon>
        <taxon>Fungi</taxon>
        <taxon>Dikarya</taxon>
        <taxon>Ascomycota</taxon>
        <taxon>Pezizomycotina</taxon>
        <taxon>Dothideomycetes</taxon>
        <taxon>Dothideomycetes incertae sedis</taxon>
        <taxon>Botryosphaeriales</taxon>
        <taxon>Botryosphaeriaceae</taxon>
        <taxon>Neofusicoccum</taxon>
    </lineage>
</organism>